<keyword evidence="2" id="KW-1185">Reference proteome</keyword>
<feature type="non-terminal residue" evidence="1">
    <location>
        <position position="1"/>
    </location>
</feature>
<proteinExistence type="predicted"/>
<dbReference type="Gene3D" id="1.10.240.10">
    <property type="entry name" value="Tyrosyl-Transfer RNA Synthetase"/>
    <property type="match status" value="1"/>
</dbReference>
<dbReference type="PANTHER" id="PTHR10055">
    <property type="entry name" value="TRYPTOPHANYL-TRNA SYNTHETASE"/>
    <property type="match status" value="1"/>
</dbReference>
<gene>
    <name evidence="1" type="ORF">FL82_22648</name>
</gene>
<organism evidence="1 2">
    <name type="scientific">Caenorhabditis remanei</name>
    <name type="common">Caenorhabditis vulgaris</name>
    <dbReference type="NCBI Taxonomy" id="31234"/>
    <lineage>
        <taxon>Eukaryota</taxon>
        <taxon>Metazoa</taxon>
        <taxon>Ecdysozoa</taxon>
        <taxon>Nematoda</taxon>
        <taxon>Chromadorea</taxon>
        <taxon>Rhabditida</taxon>
        <taxon>Rhabditina</taxon>
        <taxon>Rhabditomorpha</taxon>
        <taxon>Rhabditoidea</taxon>
        <taxon>Rhabditidae</taxon>
        <taxon>Peloderinae</taxon>
        <taxon>Caenorhabditis</taxon>
    </lineage>
</organism>
<accession>A0A260ZT65</accession>
<dbReference type="KEGG" id="crq:GCK72_021615"/>
<sequence>MANPAPENVEAKVEELQVNGVAHQEEEEDDDKVTPWEVTTTKATGIDYDKLIVKFGCRKLDDDVIARFERVTGHKACPMLRRGMFFAHRDFVAILDLKEQGKPFYLYTGRGASSGSLHLGHLVPFMFTKWLQEVFDVPLVIQMTDDEKFLWNEKMKVEDAKKMARQNMKDIISVGFDPTKTFIFNDFDYMCPPFYENIVKIWKVVNANQARAIFGFTPEDCMGKAAFPAVEAAPCFASSFPHIFGEKGKKNDIPCLIPCAIDQDPYFRMCRDVAPRLKAAKPSLIFSSFLPALQGAQTKMSASEPNTCIFLNDTPNQIKNKINKYAFSGGQQTVEEHRAKGGNCDVDISFQFLRFFLEDDAELARIREQYTKGELLSGELKARATLEVQKIVAEMKERRDKVTDETVNEFTKIRSLAYQY</sequence>
<dbReference type="InterPro" id="IPR002306">
    <property type="entry name" value="Trp-tRNA-ligase"/>
</dbReference>
<evidence type="ECO:0000313" key="1">
    <source>
        <dbReference type="EMBL" id="OZF88554.1"/>
    </source>
</evidence>
<dbReference type="EMBL" id="NMWX01000050">
    <property type="protein sequence ID" value="OZF88554.1"/>
    <property type="molecule type" value="Genomic_DNA"/>
</dbReference>
<dbReference type="STRING" id="31234.E3N0I3"/>
<reference evidence="1" key="1">
    <citation type="submission" date="2017-08" db="EMBL/GenBank/DDBJ databases">
        <authorList>
            <person name="de Groot N.N."/>
        </authorList>
    </citation>
    <scope>NUCLEOTIDE SEQUENCE [LARGE SCALE GENOMIC DNA]</scope>
    <source>
        <strain evidence="1">PX439</strain>
    </source>
</reference>
<dbReference type="HOGENOM" id="CLU_032621_0_1_1"/>
<dbReference type="CDD" id="cd00806">
    <property type="entry name" value="TrpRS_core"/>
    <property type="match status" value="1"/>
</dbReference>
<dbReference type="CTD" id="9828037"/>
<dbReference type="InterPro" id="IPR002305">
    <property type="entry name" value="aa-tRNA-synth_Ic"/>
</dbReference>
<dbReference type="InterPro" id="IPR014729">
    <property type="entry name" value="Rossmann-like_a/b/a_fold"/>
</dbReference>
<dbReference type="OrthoDB" id="10261385at2759"/>
<dbReference type="Gene3D" id="3.40.50.620">
    <property type="entry name" value="HUPs"/>
    <property type="match status" value="1"/>
</dbReference>
<dbReference type="GO" id="GO:0005737">
    <property type="term" value="C:cytoplasm"/>
    <property type="evidence" value="ECO:0007669"/>
    <property type="project" value="UniProtKB-SubCell"/>
</dbReference>
<dbReference type="PRINTS" id="PR01039">
    <property type="entry name" value="TRNASYNTHTRP"/>
</dbReference>
<dbReference type="GO" id="GO:0006436">
    <property type="term" value="P:tryptophanyl-tRNA aminoacylation"/>
    <property type="evidence" value="ECO:0007669"/>
    <property type="project" value="InterPro"/>
</dbReference>
<protein>
    <submittedName>
        <fullName evidence="1">Uncharacterized protein</fullName>
    </submittedName>
</protein>
<name>A0A260ZT65_CAERE</name>
<dbReference type="OMA" id="SIYHRFM"/>
<dbReference type="NCBIfam" id="TIGR00233">
    <property type="entry name" value="trpS"/>
    <property type="match status" value="1"/>
</dbReference>
<dbReference type="GO" id="GO:0004830">
    <property type="term" value="F:tryptophan-tRNA ligase activity"/>
    <property type="evidence" value="ECO:0007669"/>
    <property type="project" value="UniProtKB-EC"/>
</dbReference>
<dbReference type="SUPFAM" id="SSF52374">
    <property type="entry name" value="Nucleotidylyl transferase"/>
    <property type="match status" value="1"/>
</dbReference>
<dbReference type="Proteomes" id="UP000216624">
    <property type="component" value="Unassembled WGS sequence"/>
</dbReference>
<evidence type="ECO:0000313" key="2">
    <source>
        <dbReference type="Proteomes" id="UP000216624"/>
    </source>
</evidence>
<dbReference type="GO" id="GO:0005524">
    <property type="term" value="F:ATP binding"/>
    <property type="evidence" value="ECO:0007669"/>
    <property type="project" value="UniProtKB-KW"/>
</dbReference>
<comment type="caution">
    <text evidence="1">The sequence shown here is derived from an EMBL/GenBank/DDBJ whole genome shotgun (WGS) entry which is preliminary data.</text>
</comment>
<dbReference type="eggNOG" id="KOG2145">
    <property type="taxonomic scope" value="Eukaryota"/>
</dbReference>
<dbReference type="PANTHER" id="PTHR10055:SF1">
    <property type="entry name" value="TRYPTOPHAN--TRNA LIGASE, CYTOPLASMIC"/>
    <property type="match status" value="1"/>
</dbReference>
<dbReference type="Pfam" id="PF00579">
    <property type="entry name" value="tRNA-synt_1b"/>
    <property type="match status" value="2"/>
</dbReference>